<dbReference type="InterPro" id="IPR029062">
    <property type="entry name" value="Class_I_gatase-like"/>
</dbReference>
<feature type="domain" description="Beta-galactosidase trimerisation" evidence="1">
    <location>
        <begin position="2"/>
        <end position="63"/>
    </location>
</feature>
<dbReference type="AlphaFoldDB" id="L7F825"/>
<evidence type="ECO:0000313" key="3">
    <source>
        <dbReference type="Proteomes" id="UP000010931"/>
    </source>
</evidence>
<proteinExistence type="predicted"/>
<feature type="non-terminal residue" evidence="2">
    <location>
        <position position="63"/>
    </location>
</feature>
<dbReference type="Proteomes" id="UP000010931">
    <property type="component" value="Unassembled WGS sequence"/>
</dbReference>
<dbReference type="SUPFAM" id="SSF52317">
    <property type="entry name" value="Class I glutamine amidotransferase-like"/>
    <property type="match status" value="1"/>
</dbReference>
<gene>
    <name evidence="2" type="ORF">STRTUCAR8_08367</name>
</gene>
<keyword evidence="3" id="KW-1185">Reference proteome</keyword>
<dbReference type="Pfam" id="PF08532">
    <property type="entry name" value="Glyco_hydro_42M"/>
    <property type="match status" value="1"/>
</dbReference>
<sequence>MTRHPVLVVPALYVVHDSTLDWFAAYAHAGGHLVLGPRTAYADHDARARHELAPGRLVDAAGV</sequence>
<organism evidence="2 3">
    <name type="scientific">Streptomyces turgidiscabies (strain Car8)</name>
    <dbReference type="NCBI Taxonomy" id="698760"/>
    <lineage>
        <taxon>Bacteria</taxon>
        <taxon>Bacillati</taxon>
        <taxon>Actinomycetota</taxon>
        <taxon>Actinomycetes</taxon>
        <taxon>Kitasatosporales</taxon>
        <taxon>Streptomycetaceae</taxon>
        <taxon>Streptomyces</taxon>
    </lineage>
</organism>
<name>L7F825_STRT8</name>
<reference evidence="2 3" key="1">
    <citation type="journal article" date="2011" name="Plasmid">
        <title>Streptomyces turgidiscabies Car8 contains a modular pathogenicity island that shares virulence genes with other actinobacterial plant pathogens.</title>
        <authorList>
            <person name="Huguet-Tapia J.C."/>
            <person name="Badger J.H."/>
            <person name="Loria R."/>
            <person name="Pettis G.S."/>
        </authorList>
    </citation>
    <scope>NUCLEOTIDE SEQUENCE [LARGE SCALE GENOMIC DNA]</scope>
    <source>
        <strain evidence="2 3">Car8</strain>
    </source>
</reference>
<protein>
    <recommendedName>
        <fullName evidence="1">Beta-galactosidase trimerisation domain-containing protein</fullName>
    </recommendedName>
</protein>
<evidence type="ECO:0000259" key="1">
    <source>
        <dbReference type="Pfam" id="PF08532"/>
    </source>
</evidence>
<dbReference type="InterPro" id="IPR013738">
    <property type="entry name" value="Beta_galactosidase_Trimer"/>
</dbReference>
<dbReference type="GO" id="GO:0004565">
    <property type="term" value="F:beta-galactosidase activity"/>
    <property type="evidence" value="ECO:0007669"/>
    <property type="project" value="InterPro"/>
</dbReference>
<accession>L7F825</accession>
<comment type="caution">
    <text evidence="2">The sequence shown here is derived from an EMBL/GenBank/DDBJ whole genome shotgun (WGS) entry which is preliminary data.</text>
</comment>
<dbReference type="GO" id="GO:0005975">
    <property type="term" value="P:carbohydrate metabolic process"/>
    <property type="evidence" value="ECO:0007669"/>
    <property type="project" value="InterPro"/>
</dbReference>
<evidence type="ECO:0000313" key="2">
    <source>
        <dbReference type="EMBL" id="ELP67387.1"/>
    </source>
</evidence>
<dbReference type="Gene3D" id="3.40.50.880">
    <property type="match status" value="1"/>
</dbReference>
<dbReference type="EMBL" id="AEJB01000286">
    <property type="protein sequence ID" value="ELP67387.1"/>
    <property type="molecule type" value="Genomic_DNA"/>
</dbReference>
<dbReference type="CDD" id="cd03143">
    <property type="entry name" value="A4_beta-galactosidase_middle_domain"/>
    <property type="match status" value="1"/>
</dbReference>